<evidence type="ECO:0000313" key="4">
    <source>
        <dbReference type="Proteomes" id="UP000095541"/>
    </source>
</evidence>
<name>A0A174NUM2_BACT4</name>
<proteinExistence type="predicted"/>
<reference evidence="3 4" key="1">
    <citation type="submission" date="2015-09" db="EMBL/GenBank/DDBJ databases">
        <authorList>
            <consortium name="Pathogen Informatics"/>
        </authorList>
    </citation>
    <scope>NUCLEOTIDE SEQUENCE [LARGE SCALE GENOMIC DNA]</scope>
    <source>
        <strain evidence="3 4">2789STDY5834945</strain>
    </source>
</reference>
<accession>A0A174NUM2</accession>
<dbReference type="RefSeq" id="WP_055217216.1">
    <property type="nucleotide sequence ID" value="NZ_CZBI01000001.1"/>
</dbReference>
<organism evidence="3 4">
    <name type="scientific">Bacteroides thetaiotaomicron</name>
    <dbReference type="NCBI Taxonomy" id="818"/>
    <lineage>
        <taxon>Bacteria</taxon>
        <taxon>Pseudomonadati</taxon>
        <taxon>Bacteroidota</taxon>
        <taxon>Bacteroidia</taxon>
        <taxon>Bacteroidales</taxon>
        <taxon>Bacteroidaceae</taxon>
        <taxon>Bacteroides</taxon>
    </lineage>
</organism>
<dbReference type="Pfam" id="PF14302">
    <property type="entry name" value="DUF4377"/>
    <property type="match status" value="1"/>
</dbReference>
<sequence length="117" mass="13688">MKMKNVFRLVLLFLFVLGLSSCIKDNDDEKDKIEIVTMHISNETKVMKFLEEELVECMVVTVKNEQSYLPLGWIDGFEYEKGYEYSLKVKKITPANPVQDAPRSFYSLIEIISREKK</sequence>
<feature type="signal peptide" evidence="1">
    <location>
        <begin position="1"/>
        <end position="23"/>
    </location>
</feature>
<dbReference type="InterPro" id="IPR025485">
    <property type="entry name" value="DUF4377"/>
</dbReference>
<gene>
    <name evidence="3" type="ORF">ERS852557_00840</name>
</gene>
<keyword evidence="1" id="KW-0732">Signal</keyword>
<dbReference type="PROSITE" id="PS51257">
    <property type="entry name" value="PROKAR_LIPOPROTEIN"/>
    <property type="match status" value="1"/>
</dbReference>
<protein>
    <recommendedName>
        <fullName evidence="2">DUF4377 domain-containing protein</fullName>
    </recommendedName>
</protein>
<feature type="chain" id="PRO_5008029435" description="DUF4377 domain-containing protein" evidence="1">
    <location>
        <begin position="24"/>
        <end position="117"/>
    </location>
</feature>
<evidence type="ECO:0000313" key="3">
    <source>
        <dbReference type="EMBL" id="CUP51276.1"/>
    </source>
</evidence>
<dbReference type="EMBL" id="CZBI01000001">
    <property type="protein sequence ID" value="CUP51276.1"/>
    <property type="molecule type" value="Genomic_DNA"/>
</dbReference>
<feature type="domain" description="DUF4377" evidence="2">
    <location>
        <begin position="55"/>
        <end position="114"/>
    </location>
</feature>
<dbReference type="Proteomes" id="UP000095541">
    <property type="component" value="Unassembled WGS sequence"/>
</dbReference>
<dbReference type="AlphaFoldDB" id="A0A174NUM2"/>
<evidence type="ECO:0000256" key="1">
    <source>
        <dbReference type="SAM" id="SignalP"/>
    </source>
</evidence>
<evidence type="ECO:0000259" key="2">
    <source>
        <dbReference type="Pfam" id="PF14302"/>
    </source>
</evidence>